<dbReference type="SMART" id="SM00906">
    <property type="entry name" value="Fungal_trans"/>
    <property type="match status" value="1"/>
</dbReference>
<reference evidence="7 8" key="1">
    <citation type="submission" date="2015-04" db="EMBL/GenBank/DDBJ databases">
        <title>Complete genome sequence of Schizopora paradoxa KUC8140, a cosmopolitan wood degrader in East Asia.</title>
        <authorList>
            <consortium name="DOE Joint Genome Institute"/>
            <person name="Min B."/>
            <person name="Park H."/>
            <person name="Jang Y."/>
            <person name="Kim J.-J."/>
            <person name="Kim K.H."/>
            <person name="Pangilinan J."/>
            <person name="Lipzen A."/>
            <person name="Riley R."/>
            <person name="Grigoriev I.V."/>
            <person name="Spatafora J.W."/>
            <person name="Choi I.-G."/>
        </authorList>
    </citation>
    <scope>NUCLEOTIDE SEQUENCE [LARGE SCALE GENOMIC DNA]</scope>
    <source>
        <strain evidence="7 8">KUC8140</strain>
    </source>
</reference>
<feature type="domain" description="Zn(2)-C6 fungal-type" evidence="5">
    <location>
        <begin position="24"/>
        <end position="53"/>
    </location>
</feature>
<sequence length="741" mass="83534">MKDNNDQDGSAQKTRKKPGRAPVSCAECRRLKMKCDRRHPCENCTRRGCAAICPDGTLATGKGNRMVLANTEELHERIEILCGRIRALEDALKILQASVSTEPHPLLVANEVTPPEASTSSIPTIPTTIARPVVSNRDDDEEISLDAFGTLAIGSDGETNFLGHTARSDYLLQESDYEDENITGRLPKEFQKYSWPEAPQPTMILDEEVLGYLPQLNEAYELCNIYLDRSKWLGPFITHDHLYHDLIAHVYHLPNYPWADSDYTCSHRLSLVYMVFALGILLDPARPPYSVEAEDYYRLARAALSYKSAVLETTINAVLSIMHMAQYLELCDTQHGYMQGWVMLGIAAKLAFSMGLDRDSSRWKLDDEVSQRRHATFWQLYRMELMASLHLGRPPLLSEVFIDCPLPRDYFADRDNRNPPQELSYHIWTIQFTRLACYISEEAFGVKSHSYSAILALDRKIREFAQPDWLSFSIDAEMEEPAVKLQRWSAIHLRETVTLQLHRGYLVQALSERPQDLLRSKFKSSVQACYDSALRIIDGLQWVHGQVPSTTERIGSWFGSAVTSAIVLCLLVTRCPTTELSPTAMAKVELICNIVESASGKNRVVSRNLEATKKLRRQARSIFNASRSHSAAPQVIVTDEDNKELERLGGKTRLLARRSKTPSIRSGYSTDRQMGDEGWGTRPSGRSASSDDSNGWSSPGRGSEGPRTPSYHYIGYPPQNMQAQLDPTWHSFIEQLGFGVP</sequence>
<organism evidence="7 8">
    <name type="scientific">Schizopora paradoxa</name>
    <dbReference type="NCBI Taxonomy" id="27342"/>
    <lineage>
        <taxon>Eukaryota</taxon>
        <taxon>Fungi</taxon>
        <taxon>Dikarya</taxon>
        <taxon>Basidiomycota</taxon>
        <taxon>Agaricomycotina</taxon>
        <taxon>Agaricomycetes</taxon>
        <taxon>Hymenochaetales</taxon>
        <taxon>Schizoporaceae</taxon>
        <taxon>Schizopora</taxon>
    </lineage>
</organism>
<dbReference type="EMBL" id="KQ086152">
    <property type="protein sequence ID" value="KLO07236.1"/>
    <property type="molecule type" value="Genomic_DNA"/>
</dbReference>
<dbReference type="Pfam" id="PF04082">
    <property type="entry name" value="Fungal_trans"/>
    <property type="match status" value="1"/>
</dbReference>
<accession>A0A0H2RQZ0</accession>
<evidence type="ECO:0000313" key="8">
    <source>
        <dbReference type="Proteomes" id="UP000053477"/>
    </source>
</evidence>
<comment type="subcellular location">
    <subcellularLocation>
        <location evidence="1">Nucleus</location>
    </subcellularLocation>
</comment>
<dbReference type="Gene3D" id="4.10.240.10">
    <property type="entry name" value="Zn(2)-C6 fungal-type DNA-binding domain"/>
    <property type="match status" value="1"/>
</dbReference>
<evidence type="ECO:0000259" key="6">
    <source>
        <dbReference type="PROSITE" id="PS51379"/>
    </source>
</evidence>
<feature type="compositionally biased region" description="Polar residues" evidence="4">
    <location>
        <begin position="661"/>
        <end position="672"/>
    </location>
</feature>
<dbReference type="InParanoid" id="A0A0H2RQZ0"/>
<dbReference type="InterPro" id="IPR017896">
    <property type="entry name" value="4Fe4S_Fe-S-bd"/>
</dbReference>
<feature type="region of interest" description="Disordered" evidence="4">
    <location>
        <begin position="659"/>
        <end position="719"/>
    </location>
</feature>
<dbReference type="GO" id="GO:0005634">
    <property type="term" value="C:nucleus"/>
    <property type="evidence" value="ECO:0007669"/>
    <property type="project" value="UniProtKB-SubCell"/>
</dbReference>
<protein>
    <recommendedName>
        <fullName evidence="9">Zn(2)-C6 fungal-type domain-containing protein</fullName>
    </recommendedName>
</protein>
<feature type="compositionally biased region" description="Low complexity" evidence="4">
    <location>
        <begin position="687"/>
        <end position="698"/>
    </location>
</feature>
<dbReference type="InterPro" id="IPR007219">
    <property type="entry name" value="XnlR_reg_dom"/>
</dbReference>
<dbReference type="GO" id="GO:0000981">
    <property type="term" value="F:DNA-binding transcription factor activity, RNA polymerase II-specific"/>
    <property type="evidence" value="ECO:0007669"/>
    <property type="project" value="InterPro"/>
</dbReference>
<gene>
    <name evidence="7" type="ORF">SCHPADRAFT_881937</name>
</gene>
<evidence type="ECO:0008006" key="9">
    <source>
        <dbReference type="Google" id="ProtNLM"/>
    </source>
</evidence>
<dbReference type="SUPFAM" id="SSF57701">
    <property type="entry name" value="Zn2/Cys6 DNA-binding domain"/>
    <property type="match status" value="1"/>
</dbReference>
<dbReference type="PROSITE" id="PS50048">
    <property type="entry name" value="ZN2_CY6_FUNGAL_2"/>
    <property type="match status" value="1"/>
</dbReference>
<evidence type="ECO:0000256" key="2">
    <source>
        <dbReference type="ARBA" id="ARBA00022723"/>
    </source>
</evidence>
<dbReference type="SMART" id="SM00066">
    <property type="entry name" value="GAL4"/>
    <property type="match status" value="1"/>
</dbReference>
<evidence type="ECO:0000259" key="5">
    <source>
        <dbReference type="PROSITE" id="PS50048"/>
    </source>
</evidence>
<keyword evidence="8" id="KW-1185">Reference proteome</keyword>
<dbReference type="PANTHER" id="PTHR31001">
    <property type="entry name" value="UNCHARACTERIZED TRANSCRIPTIONAL REGULATORY PROTEIN"/>
    <property type="match status" value="1"/>
</dbReference>
<dbReference type="InterPro" id="IPR001138">
    <property type="entry name" value="Zn2Cys6_DnaBD"/>
</dbReference>
<dbReference type="PANTHER" id="PTHR31001:SF56">
    <property type="entry name" value="ZN(2)-C6 FUNGAL-TYPE DOMAIN-CONTAINING PROTEIN"/>
    <property type="match status" value="1"/>
</dbReference>
<evidence type="ECO:0000313" key="7">
    <source>
        <dbReference type="EMBL" id="KLO07236.1"/>
    </source>
</evidence>
<feature type="domain" description="4Fe-4S ferredoxin-type" evidence="6">
    <location>
        <begin position="31"/>
        <end position="63"/>
    </location>
</feature>
<keyword evidence="3" id="KW-0539">Nucleus</keyword>
<dbReference type="GO" id="GO:0003677">
    <property type="term" value="F:DNA binding"/>
    <property type="evidence" value="ECO:0007669"/>
    <property type="project" value="InterPro"/>
</dbReference>
<dbReference type="PROSITE" id="PS00463">
    <property type="entry name" value="ZN2_CY6_FUNGAL_1"/>
    <property type="match status" value="1"/>
</dbReference>
<proteinExistence type="predicted"/>
<name>A0A0H2RQZ0_9AGAM</name>
<dbReference type="AlphaFoldDB" id="A0A0H2RQZ0"/>
<dbReference type="CDD" id="cd00067">
    <property type="entry name" value="GAL4"/>
    <property type="match status" value="1"/>
</dbReference>
<dbReference type="InterPro" id="IPR036864">
    <property type="entry name" value="Zn2-C6_fun-type_DNA-bd_sf"/>
</dbReference>
<evidence type="ECO:0000256" key="1">
    <source>
        <dbReference type="ARBA" id="ARBA00004123"/>
    </source>
</evidence>
<dbReference type="CDD" id="cd12148">
    <property type="entry name" value="fungal_TF_MHR"/>
    <property type="match status" value="1"/>
</dbReference>
<dbReference type="InterPro" id="IPR050613">
    <property type="entry name" value="Sec_Metabolite_Reg"/>
</dbReference>
<dbReference type="GO" id="GO:0008270">
    <property type="term" value="F:zinc ion binding"/>
    <property type="evidence" value="ECO:0007669"/>
    <property type="project" value="InterPro"/>
</dbReference>
<evidence type="ECO:0000256" key="4">
    <source>
        <dbReference type="SAM" id="MobiDB-lite"/>
    </source>
</evidence>
<dbReference type="Proteomes" id="UP000053477">
    <property type="component" value="Unassembled WGS sequence"/>
</dbReference>
<dbReference type="GO" id="GO:0006351">
    <property type="term" value="P:DNA-templated transcription"/>
    <property type="evidence" value="ECO:0007669"/>
    <property type="project" value="InterPro"/>
</dbReference>
<dbReference type="STRING" id="27342.A0A0H2RQZ0"/>
<evidence type="ECO:0000256" key="3">
    <source>
        <dbReference type="ARBA" id="ARBA00023242"/>
    </source>
</evidence>
<dbReference type="PROSITE" id="PS51379">
    <property type="entry name" value="4FE4S_FER_2"/>
    <property type="match status" value="1"/>
</dbReference>
<dbReference type="Pfam" id="PF00172">
    <property type="entry name" value="Zn_clus"/>
    <property type="match status" value="1"/>
</dbReference>
<dbReference type="OrthoDB" id="424974at2759"/>
<keyword evidence="2" id="KW-0479">Metal-binding</keyword>